<keyword evidence="3 6" id="KW-0812">Transmembrane</keyword>
<keyword evidence="8" id="KW-1185">Reference proteome</keyword>
<protein>
    <submittedName>
        <fullName evidence="7">Peroxisomal membrane protein PMP22</fullName>
    </submittedName>
</protein>
<comment type="caution">
    <text evidence="7">The sequence shown here is derived from an EMBL/GenBank/DDBJ whole genome shotgun (WGS) entry which is preliminary data.</text>
</comment>
<evidence type="ECO:0000256" key="3">
    <source>
        <dbReference type="ARBA" id="ARBA00022692"/>
    </source>
</evidence>
<evidence type="ECO:0000256" key="1">
    <source>
        <dbReference type="ARBA" id="ARBA00004141"/>
    </source>
</evidence>
<evidence type="ECO:0000256" key="4">
    <source>
        <dbReference type="ARBA" id="ARBA00022989"/>
    </source>
</evidence>
<evidence type="ECO:0000256" key="2">
    <source>
        <dbReference type="ARBA" id="ARBA00006824"/>
    </source>
</evidence>
<dbReference type="GO" id="GO:0005778">
    <property type="term" value="C:peroxisomal membrane"/>
    <property type="evidence" value="ECO:0007669"/>
    <property type="project" value="TreeGrafter"/>
</dbReference>
<evidence type="ECO:0000256" key="5">
    <source>
        <dbReference type="ARBA" id="ARBA00023136"/>
    </source>
</evidence>
<sequence length="229" mass="25353">MSARIDLGGALAPASTSAVTGTTFPVISSTLSRQYLREYMTAYRLQLQHHPLRTKMLTAATLQAYQEYLASYLTGMRNPQGGYFTDRVIKMSLYGFFVQAPLNHLLVSRLQKLFAGHTSIKAKALQILCSNLTILPIQTLALLVCQAVVRGASSLTQIKTSVKAGFVPMYRFSSVSSPLCMMFAQTFLPQDLWVPFFNAVAFCLGTTFNVIAKKKAKAMTRTEEKKEDS</sequence>
<dbReference type="Proteomes" id="UP000481288">
    <property type="component" value="Unassembled WGS sequence"/>
</dbReference>
<comment type="caution">
    <text evidence="6">Lacks conserved residue(s) required for the propagation of feature annotation.</text>
</comment>
<comment type="similarity">
    <text evidence="2 6">Belongs to the peroxisomal membrane protein PXMP2/4 family.</text>
</comment>
<dbReference type="PANTHER" id="PTHR11266:SF93">
    <property type="entry name" value="INTEGRAL MEMBRANE PROTEIN 25D9-6"/>
    <property type="match status" value="1"/>
</dbReference>
<evidence type="ECO:0000313" key="8">
    <source>
        <dbReference type="Proteomes" id="UP000481288"/>
    </source>
</evidence>
<dbReference type="PANTHER" id="PTHR11266">
    <property type="entry name" value="PEROXISOMAL MEMBRANE PROTEIN 2, PXMP2 MPV17"/>
    <property type="match status" value="1"/>
</dbReference>
<proteinExistence type="inferred from homology"/>
<evidence type="ECO:0000313" key="7">
    <source>
        <dbReference type="EMBL" id="TVY52576.1"/>
    </source>
</evidence>
<feature type="transmembrane region" description="Helical" evidence="6">
    <location>
        <begin position="192"/>
        <end position="212"/>
    </location>
</feature>
<comment type="subcellular location">
    <subcellularLocation>
        <location evidence="1">Membrane</location>
        <topology evidence="1">Multi-pass membrane protein</topology>
    </subcellularLocation>
</comment>
<dbReference type="AlphaFoldDB" id="A0A7D8UPN1"/>
<dbReference type="InterPro" id="IPR007248">
    <property type="entry name" value="Mpv17_PMP22"/>
</dbReference>
<reference evidence="7 8" key="1">
    <citation type="submission" date="2018-05" db="EMBL/GenBank/DDBJ databases">
        <title>Whole genome sequencing for identification of molecular markers to develop diagnostic detection tools for the regulated plant pathogen Lachnellula willkommii.</title>
        <authorList>
            <person name="Giroux E."/>
            <person name="Bilodeau G."/>
        </authorList>
    </citation>
    <scope>NUCLEOTIDE SEQUENCE [LARGE SCALE GENOMIC DNA]</scope>
    <source>
        <strain evidence="7 8">CBS 625.97</strain>
    </source>
</reference>
<dbReference type="Pfam" id="PF04117">
    <property type="entry name" value="Mpv17_PMP22"/>
    <property type="match status" value="1"/>
</dbReference>
<keyword evidence="4 6" id="KW-1133">Transmembrane helix</keyword>
<name>A0A7D8UPN1_9HELO</name>
<accession>A0A7D8UPN1</accession>
<dbReference type="EMBL" id="QGMG01000587">
    <property type="protein sequence ID" value="TVY52576.1"/>
    <property type="molecule type" value="Genomic_DNA"/>
</dbReference>
<keyword evidence="5 6" id="KW-0472">Membrane</keyword>
<dbReference type="OrthoDB" id="860at2759"/>
<evidence type="ECO:0000256" key="6">
    <source>
        <dbReference type="RuleBase" id="RU363053"/>
    </source>
</evidence>
<organism evidence="7 8">
    <name type="scientific">Lachnellula cervina</name>
    <dbReference type="NCBI Taxonomy" id="1316786"/>
    <lineage>
        <taxon>Eukaryota</taxon>
        <taxon>Fungi</taxon>
        <taxon>Dikarya</taxon>
        <taxon>Ascomycota</taxon>
        <taxon>Pezizomycotina</taxon>
        <taxon>Leotiomycetes</taxon>
        <taxon>Helotiales</taxon>
        <taxon>Lachnaceae</taxon>
        <taxon>Lachnellula</taxon>
    </lineage>
</organism>
<gene>
    <name evidence="7" type="primary">PMP22</name>
    <name evidence="7" type="ORF">LCER1_G007157</name>
</gene>